<accession>A0A147KJ49</accession>
<evidence type="ECO:0000313" key="2">
    <source>
        <dbReference type="Proteomes" id="UP000074382"/>
    </source>
</evidence>
<dbReference type="SUPFAM" id="SSF64288">
    <property type="entry name" value="Chorismate lyase-like"/>
    <property type="match status" value="1"/>
</dbReference>
<dbReference type="Gene3D" id="3.40.1410.10">
    <property type="entry name" value="Chorismate lyase-like"/>
    <property type="match status" value="1"/>
</dbReference>
<dbReference type="AlphaFoldDB" id="A0A147KJ49"/>
<evidence type="ECO:0008006" key="3">
    <source>
        <dbReference type="Google" id="ProtNLM"/>
    </source>
</evidence>
<protein>
    <recommendedName>
        <fullName evidence="3">Chorismate lyase</fullName>
    </recommendedName>
</protein>
<evidence type="ECO:0000313" key="1">
    <source>
        <dbReference type="EMBL" id="KUP97318.1"/>
    </source>
</evidence>
<dbReference type="EMBL" id="LGEM01000031">
    <property type="protein sequence ID" value="KUP97318.1"/>
    <property type="molecule type" value="Genomic_DNA"/>
</dbReference>
<name>A0A147KJ49_THECS</name>
<reference evidence="2" key="1">
    <citation type="journal article" date="2017" name="Acta Aliment.">
        <title>Plant polysaccharide degrading enzyme system of Thermpbifida cellulosilytica TB100 revealed by de novo genome project data.</title>
        <authorList>
            <person name="Toth A."/>
            <person name="Baka E."/>
            <person name="Luzics S."/>
            <person name="Bata-Vidacs I."/>
            <person name="Nagy I."/>
            <person name="Balint B."/>
            <person name="Herceg R."/>
            <person name="Olasz F."/>
            <person name="Wilk T."/>
            <person name="Nagy T."/>
            <person name="Kriszt B."/>
            <person name="Nagy I."/>
            <person name="Kukolya J."/>
        </authorList>
    </citation>
    <scope>NUCLEOTIDE SEQUENCE [LARGE SCALE GENOMIC DNA]</scope>
    <source>
        <strain evidence="2">TB100</strain>
    </source>
</reference>
<comment type="caution">
    <text evidence="1">The sequence shown here is derived from an EMBL/GenBank/DDBJ whole genome shotgun (WGS) entry which is preliminary data.</text>
</comment>
<dbReference type="Proteomes" id="UP000074382">
    <property type="component" value="Unassembled WGS sequence"/>
</dbReference>
<dbReference type="STRING" id="665004.AC529_07495"/>
<dbReference type="InterPro" id="IPR028978">
    <property type="entry name" value="Chorismate_lyase_/UTRA_dom_sf"/>
</dbReference>
<keyword evidence="2" id="KW-1185">Reference proteome</keyword>
<dbReference type="PATRIC" id="fig|665004.4.peg.4068"/>
<organism evidence="1 2">
    <name type="scientific">Thermobifida cellulosilytica TB100</name>
    <dbReference type="NCBI Taxonomy" id="665004"/>
    <lineage>
        <taxon>Bacteria</taxon>
        <taxon>Bacillati</taxon>
        <taxon>Actinomycetota</taxon>
        <taxon>Actinomycetes</taxon>
        <taxon>Streptosporangiales</taxon>
        <taxon>Nocardiopsidaceae</taxon>
        <taxon>Thermobifida</taxon>
    </lineage>
</organism>
<proteinExistence type="predicted"/>
<gene>
    <name evidence="1" type="ORF">AC529_07495</name>
</gene>
<sequence length="177" mass="19290">MDLCSRSGPAEFADPATRRLVEHTGSTTELLEQWTGQPLTVRVLRQSRHPAPAFCRSVADLLRLDRDAQLVVRRSELAAPNGAPVSRNTVVAGLPADPRLAAALADLAQPLGRTLAPHAADFARELVASGRSPWHRETGGRRADRGRAVWRGYLLRSRGVPVAYVEERFDPSLVDAS</sequence>